<proteinExistence type="predicted"/>
<reference evidence="2 3" key="1">
    <citation type="submission" date="2018-06" db="EMBL/GenBank/DDBJ databases">
        <title>Complete Genome Sequence of Bacillus velezensis DSYZ, a Plant Growth-Promoting Rhizobacterium with Antifungal Activity.</title>
        <authorList>
            <person name="Du B."/>
            <person name="Ding Y."/>
            <person name="Liu K."/>
            <person name="Yao L."/>
            <person name="Wang C."/>
            <person name="Li H."/>
            <person name="Liu H."/>
        </authorList>
    </citation>
    <scope>NUCLEOTIDE SEQUENCE [LARGE SCALE GENOMIC DNA]</scope>
    <source>
        <strain evidence="2 3">DSYZ</strain>
    </source>
</reference>
<dbReference type="Proteomes" id="UP000250069">
    <property type="component" value="Chromosome"/>
</dbReference>
<evidence type="ECO:0000259" key="1">
    <source>
        <dbReference type="Pfam" id="PF13761"/>
    </source>
</evidence>
<dbReference type="AlphaFoldDB" id="A0ABC8D8X8"/>
<dbReference type="EMBL" id="CP030150">
    <property type="protein sequence ID" value="AWX72284.1"/>
    <property type="molecule type" value="Genomic_DNA"/>
</dbReference>
<organism evidence="2 3">
    <name type="scientific">Bacillus velezensis</name>
    <dbReference type="NCBI Taxonomy" id="492670"/>
    <lineage>
        <taxon>Bacteria</taxon>
        <taxon>Bacillati</taxon>
        <taxon>Bacillota</taxon>
        <taxon>Bacilli</taxon>
        <taxon>Bacillales</taxon>
        <taxon>Bacillaceae</taxon>
        <taxon>Bacillus</taxon>
        <taxon>Bacillus amyloliquefaciens group</taxon>
    </lineage>
</organism>
<evidence type="ECO:0000313" key="3">
    <source>
        <dbReference type="Proteomes" id="UP000250069"/>
    </source>
</evidence>
<evidence type="ECO:0000313" key="2">
    <source>
        <dbReference type="EMBL" id="AWX72284.1"/>
    </source>
</evidence>
<accession>A0ABC8D8X8</accession>
<protein>
    <submittedName>
        <fullName evidence="2">DUF4166 domain-containing protein</fullName>
    </submittedName>
</protein>
<gene>
    <name evidence="2" type="ORF">BVDSYZ_09710</name>
</gene>
<feature type="domain" description="DUF4166" evidence="1">
    <location>
        <begin position="1"/>
        <end position="176"/>
    </location>
</feature>
<sequence>MLQKRYRFDGSRTFCGEGIMSEIKGGSFLVRMLLKTGVFFRCFFSERGNDIPFTIENKNRQNGVEWNRTFFFKSKTRFFDAVMEYDERENRILDYFGKPRILLSELHLEASSDGGLVITSGRQWLLIVGKKIPLPAWLCGSSTVYEAYDEEMNCFSIKVHVKNRILGTLFSYRGTFRETEGETC</sequence>
<name>A0ABC8D8X8_BACVE</name>
<dbReference type="InterPro" id="IPR025311">
    <property type="entry name" value="DUF4166"/>
</dbReference>
<dbReference type="Pfam" id="PF13761">
    <property type="entry name" value="DUF4166"/>
    <property type="match status" value="1"/>
</dbReference>